<reference evidence="3 5" key="1">
    <citation type="submission" date="2022-09" db="EMBL/GenBank/DDBJ databases">
        <title>Enrichment on poylsaccharides allowed isolation of novel metabolic and taxonomic groups of Haloarchaea.</title>
        <authorList>
            <person name="Sorokin D.Y."/>
            <person name="Elcheninov A.G."/>
            <person name="Khizhniak T.V."/>
            <person name="Kolganova T.V."/>
            <person name="Kublanov I.V."/>
        </authorList>
    </citation>
    <scope>NUCLEOTIDE SEQUENCE</scope>
    <source>
        <strain evidence="4 5">AArc-m2/3/4</strain>
        <strain evidence="3">AArc-xg1-1</strain>
    </source>
</reference>
<feature type="domain" description="Phosphatidic acid phosphatase type 2/haloperoxidase" evidence="2">
    <location>
        <begin position="56"/>
        <end position="180"/>
    </location>
</feature>
<comment type="caution">
    <text evidence="3">The sequence shown here is derived from an EMBL/GenBank/DDBJ whole genome shotgun (WGS) entry which is preliminary data.</text>
</comment>
<dbReference type="AlphaFoldDB" id="A0AAP3E152"/>
<feature type="transmembrane region" description="Helical" evidence="1">
    <location>
        <begin position="59"/>
        <end position="78"/>
    </location>
</feature>
<feature type="transmembrane region" description="Helical" evidence="1">
    <location>
        <begin position="140"/>
        <end position="159"/>
    </location>
</feature>
<keyword evidence="1" id="KW-0472">Membrane</keyword>
<dbReference type="EMBL" id="JAOPKB010000007">
    <property type="protein sequence ID" value="MCU4973580.1"/>
    <property type="molecule type" value="Genomic_DNA"/>
</dbReference>
<dbReference type="SUPFAM" id="SSF48317">
    <property type="entry name" value="Acid phosphatase/Vanadium-dependent haloperoxidase"/>
    <property type="match status" value="1"/>
</dbReference>
<dbReference type="Pfam" id="PF01569">
    <property type="entry name" value="PAP2"/>
    <property type="match status" value="1"/>
</dbReference>
<evidence type="ECO:0000313" key="3">
    <source>
        <dbReference type="EMBL" id="MCU4741096.1"/>
    </source>
</evidence>
<feature type="transmembrane region" description="Helical" evidence="1">
    <location>
        <begin position="165"/>
        <end position="183"/>
    </location>
</feature>
<dbReference type="Proteomes" id="UP001321018">
    <property type="component" value="Unassembled WGS sequence"/>
</dbReference>
<evidence type="ECO:0000256" key="1">
    <source>
        <dbReference type="SAM" id="Phobius"/>
    </source>
</evidence>
<feature type="transmembrane region" description="Helical" evidence="1">
    <location>
        <begin position="110"/>
        <end position="133"/>
    </location>
</feature>
<protein>
    <submittedName>
        <fullName evidence="3">Phosphatase PAP2 family protein</fullName>
    </submittedName>
</protein>
<feature type="transmembrane region" description="Helical" evidence="1">
    <location>
        <begin position="195"/>
        <end position="211"/>
    </location>
</feature>
<dbReference type="EMBL" id="JAOPKA010000003">
    <property type="protein sequence ID" value="MCU4741096.1"/>
    <property type="molecule type" value="Genomic_DNA"/>
</dbReference>
<dbReference type="CDD" id="cd03392">
    <property type="entry name" value="PAP2_like_2"/>
    <property type="match status" value="1"/>
</dbReference>
<evidence type="ECO:0000313" key="4">
    <source>
        <dbReference type="EMBL" id="MCU4973580.1"/>
    </source>
</evidence>
<proteinExistence type="predicted"/>
<gene>
    <name evidence="4" type="ORF">OB955_12620</name>
    <name evidence="3" type="ORF">OB960_06745</name>
</gene>
<dbReference type="RefSeq" id="WP_338002929.1">
    <property type="nucleotide sequence ID" value="NZ_JAOPKA010000003.1"/>
</dbReference>
<name>A0AAP3E152_9EURY</name>
<dbReference type="PANTHER" id="PTHR14969">
    <property type="entry name" value="SPHINGOSINE-1-PHOSPHATE PHOSPHOHYDROLASE"/>
    <property type="match status" value="1"/>
</dbReference>
<accession>A0AAP3E152</accession>
<evidence type="ECO:0000259" key="2">
    <source>
        <dbReference type="SMART" id="SM00014"/>
    </source>
</evidence>
<keyword evidence="1" id="KW-1133">Transmembrane helix</keyword>
<organism evidence="3 6">
    <name type="scientific">Natronoglomus mannanivorans</name>
    <dbReference type="NCBI Taxonomy" id="2979990"/>
    <lineage>
        <taxon>Archaea</taxon>
        <taxon>Methanobacteriati</taxon>
        <taxon>Methanobacteriota</taxon>
        <taxon>Stenosarchaea group</taxon>
        <taxon>Halobacteria</taxon>
        <taxon>Halobacteriales</taxon>
        <taxon>Natrialbaceae</taxon>
        <taxon>Natronoglomus</taxon>
    </lineage>
</organism>
<evidence type="ECO:0000313" key="5">
    <source>
        <dbReference type="Proteomes" id="UP001320972"/>
    </source>
</evidence>
<evidence type="ECO:0000313" key="6">
    <source>
        <dbReference type="Proteomes" id="UP001321018"/>
    </source>
</evidence>
<dbReference type="Gene3D" id="1.20.144.10">
    <property type="entry name" value="Phosphatidic acid phosphatase type 2/haloperoxidase"/>
    <property type="match status" value="1"/>
</dbReference>
<sequence length="315" mass="33067">MELVRGTVILEGIHDVLPEWAALFMAAVTHLGDIWFLLIVAIGASWALEDERGRAQGPWPLAVVVGGLALLSALKYAFGMPRPELALLPVEQAPSVLRPWYETAGTTGGYAFPSGHALGTTVTFGLLAGVLDIGTRRQRIAAAATVVGLVSFSRLALGVHYPIDVVAGVLVGAAYLAAVWWLLERTKAVVDRTTVTLAVATALGVVAAIASGGAQSVLQLLALTAGAFVVWVSRTRPWSQSRAHNENDRWRRRVPSVGSMEGEGRTVHTGLFVPTVVLIGTGTVLTDSAAIVAPLFGLGVATVLLSKASKDPSLE</sequence>
<keyword evidence="5" id="KW-1185">Reference proteome</keyword>
<dbReference type="InterPro" id="IPR000326">
    <property type="entry name" value="PAP2/HPO"/>
</dbReference>
<dbReference type="InterPro" id="IPR036938">
    <property type="entry name" value="PAP2/HPO_sf"/>
</dbReference>
<dbReference type="PANTHER" id="PTHR14969:SF13">
    <property type="entry name" value="AT30094P"/>
    <property type="match status" value="1"/>
</dbReference>
<feature type="transmembrane region" description="Helical" evidence="1">
    <location>
        <begin position="20"/>
        <end position="47"/>
    </location>
</feature>
<dbReference type="SMART" id="SM00014">
    <property type="entry name" value="acidPPc"/>
    <property type="match status" value="1"/>
</dbReference>
<dbReference type="Proteomes" id="UP001320972">
    <property type="component" value="Unassembled WGS sequence"/>
</dbReference>
<keyword evidence="1" id="KW-0812">Transmembrane</keyword>